<dbReference type="InterPro" id="IPR026739">
    <property type="entry name" value="AP_beta"/>
</dbReference>
<dbReference type="Pfam" id="PF01602">
    <property type="entry name" value="Adaptin_N"/>
    <property type="match status" value="1"/>
</dbReference>
<gene>
    <name evidence="10" type="ORF">ACOF00016_LOCUS8477</name>
</gene>
<evidence type="ECO:0000313" key="10">
    <source>
        <dbReference type="EMBL" id="CAE0411082.1"/>
    </source>
</evidence>
<organism evidence="10">
    <name type="scientific">Amphora coffeiformis</name>
    <dbReference type="NCBI Taxonomy" id="265554"/>
    <lineage>
        <taxon>Eukaryota</taxon>
        <taxon>Sar</taxon>
        <taxon>Stramenopiles</taxon>
        <taxon>Ochrophyta</taxon>
        <taxon>Bacillariophyta</taxon>
        <taxon>Bacillariophyceae</taxon>
        <taxon>Bacillariophycidae</taxon>
        <taxon>Thalassiophysales</taxon>
        <taxon>Catenulaceae</taxon>
        <taxon>Amphora</taxon>
    </lineage>
</organism>
<dbReference type="GO" id="GO:0012505">
    <property type="term" value="C:endomembrane system"/>
    <property type="evidence" value="ECO:0007669"/>
    <property type="project" value="UniProtKB-SubCell"/>
</dbReference>
<keyword evidence="4 6" id="KW-0653">Protein transport</keyword>
<evidence type="ECO:0000256" key="2">
    <source>
        <dbReference type="ARBA" id="ARBA00006613"/>
    </source>
</evidence>
<dbReference type="GO" id="GO:0030131">
    <property type="term" value="C:clathrin adaptor complex"/>
    <property type="evidence" value="ECO:0007669"/>
    <property type="project" value="InterPro"/>
</dbReference>
<keyword evidence="5 6" id="KW-0472">Membrane</keyword>
<dbReference type="PANTHER" id="PTHR11134">
    <property type="entry name" value="ADAPTOR COMPLEX SUBUNIT BETA FAMILY MEMBER"/>
    <property type="match status" value="1"/>
</dbReference>
<evidence type="ECO:0000256" key="7">
    <source>
        <dbReference type="SAM" id="MobiDB-lite"/>
    </source>
</evidence>
<dbReference type="GO" id="GO:0016192">
    <property type="term" value="P:vesicle-mediated transport"/>
    <property type="evidence" value="ECO:0007669"/>
    <property type="project" value="InterPro"/>
</dbReference>
<dbReference type="AlphaFoldDB" id="A0A7S3L4E5"/>
<evidence type="ECO:0000256" key="5">
    <source>
        <dbReference type="ARBA" id="ARBA00023136"/>
    </source>
</evidence>
<dbReference type="InterPro" id="IPR015151">
    <property type="entry name" value="B-adaptin_app_sub_C"/>
</dbReference>
<proteinExistence type="inferred from homology"/>
<dbReference type="Gene3D" id="3.30.310.10">
    <property type="entry name" value="TATA-Binding Protein"/>
    <property type="match status" value="1"/>
</dbReference>
<feature type="compositionally biased region" description="Low complexity" evidence="7">
    <location>
        <begin position="1"/>
        <end position="10"/>
    </location>
</feature>
<dbReference type="InterPro" id="IPR016024">
    <property type="entry name" value="ARM-type_fold"/>
</dbReference>
<feature type="compositionally biased region" description="Pro residues" evidence="7">
    <location>
        <begin position="11"/>
        <end position="21"/>
    </location>
</feature>
<dbReference type="PIRSF" id="PIRSF002291">
    <property type="entry name" value="AP_complex_beta"/>
    <property type="match status" value="1"/>
</dbReference>
<accession>A0A7S3L4E5</accession>
<feature type="domain" description="Beta-adaptin appendage C-terminal subdomain" evidence="9">
    <location>
        <begin position="692"/>
        <end position="778"/>
    </location>
</feature>
<dbReference type="Gene3D" id="1.25.10.10">
    <property type="entry name" value="Leucine-rich Repeat Variant"/>
    <property type="match status" value="1"/>
</dbReference>
<evidence type="ECO:0000256" key="6">
    <source>
        <dbReference type="PIRNR" id="PIRNR002291"/>
    </source>
</evidence>
<feature type="region of interest" description="Disordered" evidence="7">
    <location>
        <begin position="1"/>
        <end position="28"/>
    </location>
</feature>
<dbReference type="EMBL" id="HBIM01010113">
    <property type="protein sequence ID" value="CAE0411082.1"/>
    <property type="molecule type" value="Transcribed_RNA"/>
</dbReference>
<evidence type="ECO:0000259" key="8">
    <source>
        <dbReference type="Pfam" id="PF01602"/>
    </source>
</evidence>
<keyword evidence="3 6" id="KW-0813">Transport</keyword>
<dbReference type="SUPFAM" id="SSF48371">
    <property type="entry name" value="ARM repeat"/>
    <property type="match status" value="1"/>
</dbReference>
<dbReference type="InterPro" id="IPR002553">
    <property type="entry name" value="Clathrin/coatomer_adapt-like_N"/>
</dbReference>
<dbReference type="GO" id="GO:0030276">
    <property type="term" value="F:clathrin binding"/>
    <property type="evidence" value="ECO:0007669"/>
    <property type="project" value="InterPro"/>
</dbReference>
<evidence type="ECO:0000256" key="3">
    <source>
        <dbReference type="ARBA" id="ARBA00022448"/>
    </source>
</evidence>
<dbReference type="Pfam" id="PF09066">
    <property type="entry name" value="B2-adapt-app_C"/>
    <property type="match status" value="1"/>
</dbReference>
<comment type="similarity">
    <text evidence="2 6">Belongs to the adaptor complexes large subunit family.</text>
</comment>
<dbReference type="InterPro" id="IPR011989">
    <property type="entry name" value="ARM-like"/>
</dbReference>
<name>A0A7S3L4E5_9STRA</name>
<comment type="subcellular location">
    <subcellularLocation>
        <location evidence="1">Endomembrane system</location>
    </subcellularLocation>
</comment>
<dbReference type="GO" id="GO:0006886">
    <property type="term" value="P:intracellular protein transport"/>
    <property type="evidence" value="ECO:0007669"/>
    <property type="project" value="InterPro"/>
</dbReference>
<evidence type="ECO:0000256" key="1">
    <source>
        <dbReference type="ARBA" id="ARBA00004308"/>
    </source>
</evidence>
<dbReference type="InterPro" id="IPR012295">
    <property type="entry name" value="TBP_dom_sf"/>
</dbReference>
<sequence length="814" mass="89509">MSSYPPQQAGMPPPVGPPGSNPVPESYFTESRKGEINELRNLLRGFAAERDRDRKRGIIKKVIAYMTLGIDVSRLFTEMMMAIETRDLVIKKMVYLYLTNYAKSHPELAQMCTNTLQKDCGNEDPMVRGLALRALCGLNLPQMVEYIGEPLRRSLTDHHAYVRKTAVMGTLKMFHLDPEVFESSGFVDTLYDMLRDPDASVVCNCIIVLNEVMQKSPNGGMAINRAIMLHLLNRIHDFNEFAKVQVLELVPRYIPANEEEGYQIMNLLDPVLRSSSSAAVMATVRAFVSLAETLGDDLEAMKFQIVSRVKPCLVTQISAGSSEMMYTLLKHVQTLAEMCPGVFDDEYRQFYVRFNEPSHVKYLKVSILALLANADTAPDIFSELSEIVVDPNQGLGRLAIRSMGKLAISGRGGPGAAEAVAQKMVELLDMNVDHVSSEAATALTAMVRKDPSLKSLVAPPLVRALRYSTDPVGRASIIYLLGECGELVQDAPYALEKLIDNYDDIKETDVKLALLTATVKLFFMRSPEVQRMLGRLLAKATDDVSSQDLHDRALLYYRMLRSGTDPNLLESLVKTNSAVPEQAQFSEEDDAELRNKIMEEFDTLAIIYGKPSVNFIDPEYQFKYKKMPDDHPLAPGDNGSVGVHSVPSTIAAPAAATSATAPPTDEFDLLGFGGPPAPAPPAPETGGFALNQDVTITDTQYQEMWESVADADATVSMIQLRALPGSTEAVENVLEAAAVKTMASGDLPAEMKFFLYAQDSGSSCYFLIQANIEKSSPQEPLMIVTVKICGSIPGTTQAMTDQLIGKMNEAMQQF</sequence>
<feature type="domain" description="Clathrin/coatomer adaptor adaptin-like N-terminal" evidence="8">
    <location>
        <begin position="34"/>
        <end position="562"/>
    </location>
</feature>
<reference evidence="10" key="1">
    <citation type="submission" date="2021-01" db="EMBL/GenBank/DDBJ databases">
        <authorList>
            <person name="Corre E."/>
            <person name="Pelletier E."/>
            <person name="Niang G."/>
            <person name="Scheremetjew M."/>
            <person name="Finn R."/>
            <person name="Kale V."/>
            <person name="Holt S."/>
            <person name="Cochrane G."/>
            <person name="Meng A."/>
            <person name="Brown T."/>
            <person name="Cohen L."/>
        </authorList>
    </citation>
    <scope>NUCLEOTIDE SEQUENCE</scope>
    <source>
        <strain evidence="10">CCMP127</strain>
    </source>
</reference>
<protein>
    <recommendedName>
        <fullName evidence="6">AP complex subunit beta</fullName>
    </recommendedName>
</protein>
<evidence type="ECO:0000259" key="9">
    <source>
        <dbReference type="Pfam" id="PF09066"/>
    </source>
</evidence>
<dbReference type="InterPro" id="IPR016342">
    <property type="entry name" value="AP_complex_bsu_1_2_4"/>
</dbReference>
<evidence type="ECO:0000256" key="4">
    <source>
        <dbReference type="ARBA" id="ARBA00022927"/>
    </source>
</evidence>